<dbReference type="Gene3D" id="3.90.1150.10">
    <property type="entry name" value="Aspartate Aminotransferase, domain 1"/>
    <property type="match status" value="1"/>
</dbReference>
<gene>
    <name evidence="1" type="primary">argD_32</name>
    <name evidence="1" type="ORF">SDC9_138977</name>
</gene>
<reference evidence="1" key="1">
    <citation type="submission" date="2019-08" db="EMBL/GenBank/DDBJ databases">
        <authorList>
            <person name="Kucharzyk K."/>
            <person name="Murdoch R.W."/>
            <person name="Higgins S."/>
            <person name="Loffler F."/>
        </authorList>
    </citation>
    <scope>NUCLEOTIDE SEQUENCE</scope>
</reference>
<comment type="caution">
    <text evidence="1">The sequence shown here is derived from an EMBL/GenBank/DDBJ whole genome shotgun (WGS) entry which is preliminary data.</text>
</comment>
<keyword evidence="1" id="KW-0808">Transferase</keyword>
<organism evidence="1">
    <name type="scientific">bioreactor metagenome</name>
    <dbReference type="NCBI Taxonomy" id="1076179"/>
    <lineage>
        <taxon>unclassified sequences</taxon>
        <taxon>metagenomes</taxon>
        <taxon>ecological metagenomes</taxon>
    </lineage>
</organism>
<dbReference type="InterPro" id="IPR015424">
    <property type="entry name" value="PyrdxlP-dep_Trfase"/>
</dbReference>
<dbReference type="InterPro" id="IPR015422">
    <property type="entry name" value="PyrdxlP-dep_Trfase_small"/>
</dbReference>
<dbReference type="GO" id="GO:0003992">
    <property type="term" value="F:N2-acetyl-L-ornithine:2-oxoglutarate 5-aminotransferase activity"/>
    <property type="evidence" value="ECO:0007669"/>
    <property type="project" value="UniProtKB-EC"/>
</dbReference>
<dbReference type="SUPFAM" id="SSF53383">
    <property type="entry name" value="PLP-dependent transferases"/>
    <property type="match status" value="1"/>
</dbReference>
<keyword evidence="1" id="KW-0032">Aminotransferase</keyword>
<dbReference type="AlphaFoldDB" id="A0A645DTC4"/>
<proteinExistence type="predicted"/>
<dbReference type="EC" id="2.6.1.11" evidence="1"/>
<name>A0A645DTC4_9ZZZZ</name>
<evidence type="ECO:0000313" key="1">
    <source>
        <dbReference type="EMBL" id="MPM91843.1"/>
    </source>
</evidence>
<accession>A0A645DTC4</accession>
<sequence length="60" mass="6513">MVGINLTQPGRDIVGKCLDNGIIINCTAGNVLRLVPPLNINKSHVDEVIKVLDEVLASYR</sequence>
<protein>
    <submittedName>
        <fullName evidence="1">Acetylornithine aminotransferase</fullName>
        <ecNumber evidence="1">2.6.1.11</ecNumber>
    </submittedName>
</protein>
<dbReference type="EMBL" id="VSSQ01038845">
    <property type="protein sequence ID" value="MPM91843.1"/>
    <property type="molecule type" value="Genomic_DNA"/>
</dbReference>